<name>A0A0E2DN77_LEPIR</name>
<comment type="caution">
    <text evidence="1">The sequence shown here is derived from an EMBL/GenBank/DDBJ whole genome shotgun (WGS) entry which is preliminary data.</text>
</comment>
<dbReference type="AlphaFoldDB" id="A0A0E2DN77"/>
<evidence type="ECO:0000313" key="1">
    <source>
        <dbReference type="EMBL" id="EKR57096.1"/>
    </source>
</evidence>
<gene>
    <name evidence="1" type="ORF">LEP1GSC105_4101</name>
</gene>
<evidence type="ECO:0000313" key="2">
    <source>
        <dbReference type="Proteomes" id="UP000001340"/>
    </source>
</evidence>
<organism evidence="1 2">
    <name type="scientific">Leptospira interrogans str. UI 12758</name>
    <dbReference type="NCBI Taxonomy" id="1049938"/>
    <lineage>
        <taxon>Bacteria</taxon>
        <taxon>Pseudomonadati</taxon>
        <taxon>Spirochaetota</taxon>
        <taxon>Spirochaetia</taxon>
        <taxon>Leptospirales</taxon>
        <taxon>Leptospiraceae</taxon>
        <taxon>Leptospira</taxon>
    </lineage>
</organism>
<accession>A0A0E2DN77</accession>
<reference evidence="1 2" key="1">
    <citation type="submission" date="2012-10" db="EMBL/GenBank/DDBJ databases">
        <authorList>
            <person name="Harkins D.M."/>
            <person name="Durkin A.S."/>
            <person name="Brinkac L.M."/>
            <person name="Haft D.H."/>
            <person name="Selengut J.D."/>
            <person name="Sanka R."/>
            <person name="DePew J."/>
            <person name="Purushe J."/>
            <person name="Chanthongthip A."/>
            <person name="Lattana O."/>
            <person name="Phetsouvanh R."/>
            <person name="Newton P.N."/>
            <person name="Vinetz J.M."/>
            <person name="Sutton G.G."/>
            <person name="Nierman W.C."/>
            <person name="Fouts D.E."/>
        </authorList>
    </citation>
    <scope>NUCLEOTIDE SEQUENCE [LARGE SCALE GENOMIC DNA]</scope>
    <source>
        <strain evidence="1 2">UI 12758</strain>
    </source>
</reference>
<dbReference type="Proteomes" id="UP000001340">
    <property type="component" value="Unassembled WGS sequence"/>
</dbReference>
<protein>
    <submittedName>
        <fullName evidence="1">Uncharacterized protein</fullName>
    </submittedName>
</protein>
<dbReference type="EMBL" id="AHNR02000005">
    <property type="protein sequence ID" value="EKR57096.1"/>
    <property type="molecule type" value="Genomic_DNA"/>
</dbReference>
<proteinExistence type="predicted"/>
<sequence>MTYIYIPINRRMSGAKKVIAIEVISRLICRYSHNEEKYEKIAFTRVLN</sequence>